<accession>A0A6P2C935</accession>
<dbReference type="GO" id="GO:0006355">
    <property type="term" value="P:regulation of DNA-templated transcription"/>
    <property type="evidence" value="ECO:0007669"/>
    <property type="project" value="InterPro"/>
</dbReference>
<dbReference type="Pfam" id="PF00196">
    <property type="entry name" value="GerE"/>
    <property type="match status" value="1"/>
</dbReference>
<dbReference type="InterPro" id="IPR039420">
    <property type="entry name" value="WalR-like"/>
</dbReference>
<dbReference type="RefSeq" id="WP_145851622.1">
    <property type="nucleotide sequence ID" value="NZ_RPFW01000001.1"/>
</dbReference>
<dbReference type="CDD" id="cd17535">
    <property type="entry name" value="REC_NarL-like"/>
    <property type="match status" value="1"/>
</dbReference>
<dbReference type="EMBL" id="RPFW01000001">
    <property type="protein sequence ID" value="TVZ06866.1"/>
    <property type="molecule type" value="Genomic_DNA"/>
</dbReference>
<evidence type="ECO:0000313" key="8">
    <source>
        <dbReference type="EMBL" id="TVZ06866.1"/>
    </source>
</evidence>
<dbReference type="PANTHER" id="PTHR43214:SF24">
    <property type="entry name" value="TRANSCRIPTIONAL REGULATORY PROTEIN NARL-RELATED"/>
    <property type="match status" value="1"/>
</dbReference>
<sequence>MRIAIAEDSGLFRSSLVLLLRSMGAEVTASVASGEELLAAIGAGLPDAVILDIRMPPSFTDEGIRAAHEIRARHPDTGILLLSTYAETSYASQLLETVPSGVGYLLKDNVTDADALMESLARVAAGETVVDPAIVRQLLGRNRKPSALDALNERELAVLSRMAEGRSNLGIAKELYLSARTVETHVTSVFTKLGLTPSDTENNRVRAVLTFLRTAGSPR</sequence>
<comment type="caution">
    <text evidence="8">The sequence shown here is derived from an EMBL/GenBank/DDBJ whole genome shotgun (WGS) entry which is preliminary data.</text>
</comment>
<keyword evidence="2" id="KW-0805">Transcription regulation</keyword>
<keyword evidence="1 5" id="KW-0597">Phosphoprotein</keyword>
<dbReference type="Proteomes" id="UP000460272">
    <property type="component" value="Unassembled WGS sequence"/>
</dbReference>
<evidence type="ECO:0000256" key="3">
    <source>
        <dbReference type="ARBA" id="ARBA00023125"/>
    </source>
</evidence>
<name>A0A6P2C935_9ACTN</name>
<keyword evidence="9" id="KW-1185">Reference proteome</keyword>
<dbReference type="PRINTS" id="PR00038">
    <property type="entry name" value="HTHLUXR"/>
</dbReference>
<evidence type="ECO:0000256" key="1">
    <source>
        <dbReference type="ARBA" id="ARBA00022553"/>
    </source>
</evidence>
<dbReference type="SMART" id="SM00421">
    <property type="entry name" value="HTH_LUXR"/>
    <property type="match status" value="1"/>
</dbReference>
<dbReference type="CDD" id="cd06170">
    <property type="entry name" value="LuxR_C_like"/>
    <property type="match status" value="1"/>
</dbReference>
<organism evidence="8 9">
    <name type="scientific">Trebonia kvetii</name>
    <dbReference type="NCBI Taxonomy" id="2480626"/>
    <lineage>
        <taxon>Bacteria</taxon>
        <taxon>Bacillati</taxon>
        <taxon>Actinomycetota</taxon>
        <taxon>Actinomycetes</taxon>
        <taxon>Streptosporangiales</taxon>
        <taxon>Treboniaceae</taxon>
        <taxon>Trebonia</taxon>
    </lineage>
</organism>
<dbReference type="PROSITE" id="PS50110">
    <property type="entry name" value="RESPONSE_REGULATORY"/>
    <property type="match status" value="1"/>
</dbReference>
<keyword evidence="4" id="KW-0804">Transcription</keyword>
<dbReference type="SUPFAM" id="SSF52172">
    <property type="entry name" value="CheY-like"/>
    <property type="match status" value="1"/>
</dbReference>
<dbReference type="InterPro" id="IPR000792">
    <property type="entry name" value="Tscrpt_reg_LuxR_C"/>
</dbReference>
<dbReference type="Gene3D" id="3.40.50.2300">
    <property type="match status" value="1"/>
</dbReference>
<dbReference type="SMART" id="SM00448">
    <property type="entry name" value="REC"/>
    <property type="match status" value="1"/>
</dbReference>
<dbReference type="InterPro" id="IPR001789">
    <property type="entry name" value="Sig_transdc_resp-reg_receiver"/>
</dbReference>
<evidence type="ECO:0000259" key="6">
    <source>
        <dbReference type="PROSITE" id="PS50043"/>
    </source>
</evidence>
<dbReference type="OrthoDB" id="3208680at2"/>
<keyword evidence="3 8" id="KW-0238">DNA-binding</keyword>
<dbReference type="AlphaFoldDB" id="A0A6P2C935"/>
<evidence type="ECO:0000256" key="4">
    <source>
        <dbReference type="ARBA" id="ARBA00023163"/>
    </source>
</evidence>
<dbReference type="InterPro" id="IPR058245">
    <property type="entry name" value="NreC/VraR/RcsB-like_REC"/>
</dbReference>
<evidence type="ECO:0000259" key="7">
    <source>
        <dbReference type="PROSITE" id="PS50110"/>
    </source>
</evidence>
<protein>
    <submittedName>
        <fullName evidence="8">DNA-binding response regulator</fullName>
    </submittedName>
</protein>
<dbReference type="InterPro" id="IPR011006">
    <property type="entry name" value="CheY-like_superfamily"/>
</dbReference>
<dbReference type="Pfam" id="PF00072">
    <property type="entry name" value="Response_reg"/>
    <property type="match status" value="1"/>
</dbReference>
<feature type="modified residue" description="4-aspartylphosphate" evidence="5">
    <location>
        <position position="52"/>
    </location>
</feature>
<dbReference type="GO" id="GO:0003677">
    <property type="term" value="F:DNA binding"/>
    <property type="evidence" value="ECO:0007669"/>
    <property type="project" value="UniProtKB-KW"/>
</dbReference>
<dbReference type="SUPFAM" id="SSF46894">
    <property type="entry name" value="C-terminal effector domain of the bipartite response regulators"/>
    <property type="match status" value="1"/>
</dbReference>
<feature type="domain" description="HTH luxR-type" evidence="6">
    <location>
        <begin position="144"/>
        <end position="215"/>
    </location>
</feature>
<reference evidence="8 9" key="1">
    <citation type="submission" date="2018-11" db="EMBL/GenBank/DDBJ databases">
        <title>Trebonia kvetii gen.nov., sp.nov., a novel acidophilic actinobacterium, and proposal of the new actinobacterial family Treboniaceae fam. nov.</title>
        <authorList>
            <person name="Rapoport D."/>
            <person name="Sagova-Mareckova M."/>
            <person name="Sedlacek I."/>
            <person name="Provaznik J."/>
            <person name="Kralova S."/>
            <person name="Pavlinic D."/>
            <person name="Benes V."/>
            <person name="Kopecky J."/>
        </authorList>
    </citation>
    <scope>NUCLEOTIDE SEQUENCE [LARGE SCALE GENOMIC DNA]</scope>
    <source>
        <strain evidence="8 9">15Tr583</strain>
    </source>
</reference>
<feature type="domain" description="Response regulatory" evidence="7">
    <location>
        <begin position="2"/>
        <end position="122"/>
    </location>
</feature>
<dbReference type="PROSITE" id="PS50043">
    <property type="entry name" value="HTH_LUXR_2"/>
    <property type="match status" value="1"/>
</dbReference>
<dbReference type="InterPro" id="IPR016032">
    <property type="entry name" value="Sig_transdc_resp-reg_C-effctor"/>
</dbReference>
<dbReference type="GO" id="GO:0000160">
    <property type="term" value="P:phosphorelay signal transduction system"/>
    <property type="evidence" value="ECO:0007669"/>
    <property type="project" value="InterPro"/>
</dbReference>
<dbReference type="PANTHER" id="PTHR43214">
    <property type="entry name" value="TWO-COMPONENT RESPONSE REGULATOR"/>
    <property type="match status" value="1"/>
</dbReference>
<evidence type="ECO:0000256" key="5">
    <source>
        <dbReference type="PROSITE-ProRule" id="PRU00169"/>
    </source>
</evidence>
<evidence type="ECO:0000313" key="9">
    <source>
        <dbReference type="Proteomes" id="UP000460272"/>
    </source>
</evidence>
<proteinExistence type="predicted"/>
<dbReference type="PROSITE" id="PS00622">
    <property type="entry name" value="HTH_LUXR_1"/>
    <property type="match status" value="1"/>
</dbReference>
<gene>
    <name evidence="8" type="ORF">EAS64_05835</name>
</gene>
<evidence type="ECO:0000256" key="2">
    <source>
        <dbReference type="ARBA" id="ARBA00023015"/>
    </source>
</evidence>